<reference evidence="4" key="1">
    <citation type="submission" date="2017-05" db="UniProtKB">
        <authorList>
            <consortium name="EnsemblMetazoa"/>
        </authorList>
    </citation>
    <scope>IDENTIFICATION</scope>
</reference>
<comment type="similarity">
    <text evidence="1">Belongs to the peptidase M28 family.</text>
</comment>
<sequence>MATVTDIYWCLVLVDLIVLSSAATLTQTSPSYTPVCPGDRLVLTCVTYTTGLAFWRIPGHVSQELVPESGIVVAGFILNITKKEGTTVTSTGIYPSINESLNGSLVGCARANTVPFKNITINIRNLNLPVAVNNISIHPINNNTIFISWLHQNQQNIQCIDYYTVTVNDSNGPSSQYNSTGNNITIPSLIIGTNYSFIIIPIDTIGREGPPSSLIQYIWNVPAQVVNISWDQISTDTITIWWNNTQDYSTIPVPPIQYYIITVYNTSNSIIYTNNTNDTNITITGLPLTDTNYTVTIIPVNVIGYGPSATVNVYHSTKQFLRYLSLFLSSFWLLSLLLAAAGLLFPYSGAEPVRPKRFYLQHSHINNHEEPGASFSRIYIHTFDYRRNWFLPAGPPPGASSKLVLESVKKTSSNSRNYTFIGRFPPNARLHLQPLPGYSLLSWSLESFIPPVTPYGDEGLGCYYIMYTRGNGGGETKLWIEVKGDIDVSPVLEVSLISVYINPPSSTSDELQQLLSLLPSWVSTISWTSVMDNVTF</sequence>
<dbReference type="Gene3D" id="2.60.40.10">
    <property type="entry name" value="Immunoglobulins"/>
    <property type="match status" value="2"/>
</dbReference>
<keyword evidence="2" id="KW-1133">Transmembrane helix</keyword>
<dbReference type="PROSITE" id="PS50853">
    <property type="entry name" value="FN3"/>
    <property type="match status" value="1"/>
</dbReference>
<dbReference type="SMART" id="SM00060">
    <property type="entry name" value="FN3"/>
    <property type="match status" value="2"/>
</dbReference>
<dbReference type="Pfam" id="PF22248">
    <property type="entry name" value="ERMP1_C"/>
    <property type="match status" value="1"/>
</dbReference>
<feature type="transmembrane region" description="Helical" evidence="2">
    <location>
        <begin position="323"/>
        <end position="347"/>
    </location>
</feature>
<dbReference type="InterPro" id="IPR013783">
    <property type="entry name" value="Ig-like_fold"/>
</dbReference>
<feature type="domain" description="Fibronectin type-III" evidence="3">
    <location>
        <begin position="131"/>
        <end position="224"/>
    </location>
</feature>
<keyword evidence="2" id="KW-0812">Transmembrane</keyword>
<dbReference type="CDD" id="cd00063">
    <property type="entry name" value="FN3"/>
    <property type="match status" value="1"/>
</dbReference>
<dbReference type="OrthoDB" id="76293at2759"/>
<proteinExistence type="inferred from homology"/>
<protein>
    <recommendedName>
        <fullName evidence="3">Fibronectin type-III domain-containing protein</fullName>
    </recommendedName>
</protein>
<dbReference type="AlphaFoldDB" id="A0A1X7THF1"/>
<evidence type="ECO:0000256" key="2">
    <source>
        <dbReference type="SAM" id="Phobius"/>
    </source>
</evidence>
<dbReference type="Pfam" id="PF00041">
    <property type="entry name" value="fn3"/>
    <property type="match status" value="1"/>
</dbReference>
<dbReference type="EnsemblMetazoa" id="Aqu2.1.14158_001">
    <property type="protein sequence ID" value="Aqu2.1.14158_001"/>
    <property type="gene ID" value="Aqu2.1.14158"/>
</dbReference>
<dbReference type="InterPro" id="IPR003961">
    <property type="entry name" value="FN3_dom"/>
</dbReference>
<dbReference type="InterPro" id="IPR036116">
    <property type="entry name" value="FN3_sf"/>
</dbReference>
<evidence type="ECO:0000259" key="3">
    <source>
        <dbReference type="PROSITE" id="PS50853"/>
    </source>
</evidence>
<accession>A0A1X7THF1</accession>
<feature type="transmembrane region" description="Helical" evidence="2">
    <location>
        <begin position="7"/>
        <end position="26"/>
    </location>
</feature>
<dbReference type="SUPFAM" id="SSF49265">
    <property type="entry name" value="Fibronectin type III"/>
    <property type="match status" value="1"/>
</dbReference>
<name>A0A1X7THF1_AMPQE</name>
<evidence type="ECO:0000256" key="1">
    <source>
        <dbReference type="ARBA" id="ARBA00010918"/>
    </source>
</evidence>
<dbReference type="InParanoid" id="A0A1X7THF1"/>
<evidence type="ECO:0000313" key="4">
    <source>
        <dbReference type="EnsemblMetazoa" id="Aqu2.1.14158_001"/>
    </source>
</evidence>
<organism evidence="4">
    <name type="scientific">Amphimedon queenslandica</name>
    <name type="common">Sponge</name>
    <dbReference type="NCBI Taxonomy" id="400682"/>
    <lineage>
        <taxon>Eukaryota</taxon>
        <taxon>Metazoa</taxon>
        <taxon>Porifera</taxon>
        <taxon>Demospongiae</taxon>
        <taxon>Heteroscleromorpha</taxon>
        <taxon>Haplosclerida</taxon>
        <taxon>Niphatidae</taxon>
        <taxon>Amphimedon</taxon>
    </lineage>
</organism>
<keyword evidence="2" id="KW-0472">Membrane</keyword>
<dbReference type="InterPro" id="IPR053973">
    <property type="entry name" value="ERMP1-like_C"/>
</dbReference>